<evidence type="ECO:0000256" key="6">
    <source>
        <dbReference type="ARBA" id="ARBA00022755"/>
    </source>
</evidence>
<evidence type="ECO:0000256" key="10">
    <source>
        <dbReference type="PROSITE-ProRule" id="PRU00886"/>
    </source>
</evidence>
<keyword evidence="6 9" id="KW-0658">Purine biosynthesis</keyword>
<dbReference type="PANTHER" id="PTHR11922:SF2">
    <property type="entry name" value="GMP SYNTHASE [GLUTAMINE-HYDROLYZING]"/>
    <property type="match status" value="1"/>
</dbReference>
<feature type="active site" evidence="9">
    <location>
        <position position="213"/>
    </location>
</feature>
<comment type="function">
    <text evidence="1 9">Catalyzes the synthesis of GMP from XMP.</text>
</comment>
<dbReference type="GO" id="GO:0003922">
    <property type="term" value="F:GMP synthase (glutamine-hydrolyzing) activity"/>
    <property type="evidence" value="ECO:0007669"/>
    <property type="project" value="UniProtKB-EC"/>
</dbReference>
<dbReference type="RefSeq" id="WP_338737415.1">
    <property type="nucleotide sequence ID" value="NZ_CP146612.1"/>
</dbReference>
<evidence type="ECO:0000256" key="3">
    <source>
        <dbReference type="ARBA" id="ARBA00022598"/>
    </source>
</evidence>
<dbReference type="HAMAP" id="MF_00344">
    <property type="entry name" value="GMP_synthase"/>
    <property type="match status" value="1"/>
</dbReference>
<dbReference type="InterPro" id="IPR029062">
    <property type="entry name" value="Class_I_gatase-like"/>
</dbReference>
<organism evidence="12 13">
    <name type="scientific">Candidatus Dehalogenimonas loeffleri</name>
    <dbReference type="NCBI Taxonomy" id="3127115"/>
    <lineage>
        <taxon>Bacteria</taxon>
        <taxon>Bacillati</taxon>
        <taxon>Chloroflexota</taxon>
        <taxon>Dehalococcoidia</taxon>
        <taxon>Dehalococcoidales</taxon>
        <taxon>Dehalococcoidaceae</taxon>
        <taxon>Dehalogenimonas</taxon>
    </lineage>
</organism>
<keyword evidence="13" id="KW-1185">Reference proteome</keyword>
<dbReference type="PRINTS" id="PR00096">
    <property type="entry name" value="GATASE"/>
</dbReference>
<dbReference type="PANTHER" id="PTHR11922">
    <property type="entry name" value="GMP SYNTHASE-RELATED"/>
    <property type="match status" value="1"/>
</dbReference>
<comment type="catalytic activity">
    <reaction evidence="9">
        <text>XMP + L-glutamine + ATP + H2O = GMP + L-glutamate + AMP + diphosphate + 2 H(+)</text>
        <dbReference type="Rhea" id="RHEA:11680"/>
        <dbReference type="ChEBI" id="CHEBI:15377"/>
        <dbReference type="ChEBI" id="CHEBI:15378"/>
        <dbReference type="ChEBI" id="CHEBI:29985"/>
        <dbReference type="ChEBI" id="CHEBI:30616"/>
        <dbReference type="ChEBI" id="CHEBI:33019"/>
        <dbReference type="ChEBI" id="CHEBI:57464"/>
        <dbReference type="ChEBI" id="CHEBI:58115"/>
        <dbReference type="ChEBI" id="CHEBI:58359"/>
        <dbReference type="ChEBI" id="CHEBI:456215"/>
        <dbReference type="EC" id="6.3.5.2"/>
    </reaction>
</comment>
<keyword evidence="7 9" id="KW-0067">ATP-binding</keyword>
<name>A0ABZ2JA62_9CHLR</name>
<keyword evidence="8 9" id="KW-0315">Glutamine amidotransferase</keyword>
<evidence type="ECO:0000256" key="9">
    <source>
        <dbReference type="HAMAP-Rule" id="MF_00344"/>
    </source>
</evidence>
<dbReference type="NCBIfam" id="NF000848">
    <property type="entry name" value="PRK00074.1"/>
    <property type="match status" value="1"/>
</dbReference>
<accession>A0ABZ2JA62</accession>
<feature type="active site" description="Nucleophile" evidence="9">
    <location>
        <position position="126"/>
    </location>
</feature>
<dbReference type="EC" id="6.3.5.2" evidence="9"/>
<gene>
    <name evidence="9 12" type="primary">guaA</name>
    <name evidence="12" type="ORF">V8247_08460</name>
</gene>
<dbReference type="Pfam" id="PF00117">
    <property type="entry name" value="GATase"/>
    <property type="match status" value="1"/>
</dbReference>
<evidence type="ECO:0000256" key="1">
    <source>
        <dbReference type="ARBA" id="ARBA00002332"/>
    </source>
</evidence>
<dbReference type="PRINTS" id="PR00097">
    <property type="entry name" value="ANTSNTHASEII"/>
</dbReference>
<dbReference type="InterPro" id="IPR014729">
    <property type="entry name" value="Rossmann-like_a/b/a_fold"/>
</dbReference>
<dbReference type="Gene3D" id="3.40.50.880">
    <property type="match status" value="1"/>
</dbReference>
<dbReference type="Gene3D" id="3.30.300.10">
    <property type="match status" value="1"/>
</dbReference>
<evidence type="ECO:0000256" key="5">
    <source>
        <dbReference type="ARBA" id="ARBA00022749"/>
    </source>
</evidence>
<dbReference type="InterPro" id="IPR022310">
    <property type="entry name" value="NAD/GMP_synthase"/>
</dbReference>
<dbReference type="InterPro" id="IPR017926">
    <property type="entry name" value="GATASE"/>
</dbReference>
<dbReference type="NCBIfam" id="TIGR00888">
    <property type="entry name" value="guaA_Nterm"/>
    <property type="match status" value="1"/>
</dbReference>
<evidence type="ECO:0000313" key="12">
    <source>
        <dbReference type="EMBL" id="WWX25275.1"/>
    </source>
</evidence>
<dbReference type="NCBIfam" id="TIGR00884">
    <property type="entry name" value="guaA_Cterm"/>
    <property type="match status" value="1"/>
</dbReference>
<dbReference type="PROSITE" id="PS51273">
    <property type="entry name" value="GATASE_TYPE_1"/>
    <property type="match status" value="1"/>
</dbReference>
<keyword evidence="3 9" id="KW-0436">Ligase</keyword>
<evidence type="ECO:0000256" key="7">
    <source>
        <dbReference type="ARBA" id="ARBA00022840"/>
    </source>
</evidence>
<reference evidence="12 13" key="1">
    <citation type="submission" date="2024-03" db="EMBL/GenBank/DDBJ databases">
        <title>A Dehalogenimonas Isolated from Estuarine Sediments Dihaloeliminates Chlorinated Alkanes.</title>
        <authorList>
            <person name="Yang Y."/>
            <person name="Wang H."/>
        </authorList>
    </citation>
    <scope>NUCLEOTIDE SEQUENCE [LARGE SCALE GENOMIC DNA]</scope>
    <source>
        <strain evidence="12 13">W</strain>
    </source>
</reference>
<dbReference type="CDD" id="cd01742">
    <property type="entry name" value="GATase1_GMP_Synthase"/>
    <property type="match status" value="1"/>
</dbReference>
<dbReference type="Pfam" id="PF02540">
    <property type="entry name" value="NAD_synthase"/>
    <property type="match status" value="1"/>
</dbReference>
<dbReference type="Pfam" id="PF00958">
    <property type="entry name" value="GMP_synt_C"/>
    <property type="match status" value="1"/>
</dbReference>
<feature type="domain" description="GMPS ATP-PPase" evidence="11">
    <location>
        <begin position="240"/>
        <end position="432"/>
    </location>
</feature>
<dbReference type="PRINTS" id="PR00099">
    <property type="entry name" value="CPSGATASE"/>
</dbReference>
<dbReference type="SUPFAM" id="SSF52402">
    <property type="entry name" value="Adenine nucleotide alpha hydrolases-like"/>
    <property type="match status" value="1"/>
</dbReference>
<evidence type="ECO:0000259" key="11">
    <source>
        <dbReference type="PROSITE" id="PS51553"/>
    </source>
</evidence>
<keyword evidence="4 9" id="KW-0547">Nucleotide-binding</keyword>
<evidence type="ECO:0000256" key="8">
    <source>
        <dbReference type="ARBA" id="ARBA00022962"/>
    </source>
</evidence>
<dbReference type="CDD" id="cd01997">
    <property type="entry name" value="GMP_synthase_C"/>
    <property type="match status" value="1"/>
</dbReference>
<dbReference type="PROSITE" id="PS51553">
    <property type="entry name" value="GMPS_ATP_PPASE"/>
    <property type="match status" value="1"/>
</dbReference>
<comment type="subunit">
    <text evidence="9">Homodimer.</text>
</comment>
<evidence type="ECO:0000256" key="4">
    <source>
        <dbReference type="ARBA" id="ARBA00022741"/>
    </source>
</evidence>
<dbReference type="EMBL" id="CP146612">
    <property type="protein sequence ID" value="WWX25275.1"/>
    <property type="molecule type" value="Genomic_DNA"/>
</dbReference>
<feature type="active site" evidence="9">
    <location>
        <position position="215"/>
    </location>
</feature>
<dbReference type="Proteomes" id="UP001375370">
    <property type="component" value="Chromosome"/>
</dbReference>
<dbReference type="InterPro" id="IPR022955">
    <property type="entry name" value="GMP_synthase"/>
</dbReference>
<dbReference type="Gene3D" id="3.40.50.620">
    <property type="entry name" value="HUPs"/>
    <property type="match status" value="1"/>
</dbReference>
<dbReference type="InterPro" id="IPR025777">
    <property type="entry name" value="GMPS_ATP_PPase_dom"/>
</dbReference>
<protein>
    <recommendedName>
        <fullName evidence="9">GMP synthase [glutamine-hydrolyzing]</fullName>
        <ecNumber evidence="9">6.3.5.2</ecNumber>
    </recommendedName>
    <alternativeName>
        <fullName evidence="9">GMP synthetase</fullName>
    </alternativeName>
    <alternativeName>
        <fullName evidence="9">Glutamine amidotransferase</fullName>
    </alternativeName>
</protein>
<dbReference type="InterPro" id="IPR001674">
    <property type="entry name" value="GMP_synth_C"/>
</dbReference>
<dbReference type="SUPFAM" id="SSF52317">
    <property type="entry name" value="Class I glutamine amidotransferase-like"/>
    <property type="match status" value="1"/>
</dbReference>
<sequence>MTKNEELSPKESHRVTTSGDIEVSTYLEIAKQADTTEAGGAVSGASRESIVIFDFGSQYSLLIARRIRELNVYCELVPHNTPWEKIAHLNPKGFILSGGPASVYAPGAPMAPAYIYESKMPVLGVCYGMQLITQQLGGIVAEGQAREYGHAVLHLSEFDDPFFKDLPDASAAWMSHGDRVEKLPPDFKSLAYTENSPYAVMGNGKNIYGLQFHPEVAHTPYGKTLLQNFVFNICGCQPSWTPGHFISESIAKIKEQVGGGKVIAALSGGVDSSIVASLIHRAIGDQLTCIFVNNGLLRREEADRTLKVFRQNLGMNIVYVEATDRFLKRLAGVTDPELKRKAIGAEFIAVFEEEALKLGQVDFLAQGTLYPDVIESTSSVGTASAKIKSHHNVGGLPENMALKLLEPVRYLFKDEVRQVGIELGLPEEMVWRQPFPGPGLAIRAIGEVNREKLEMLRAADWIVMHEIKKAGLYRQVWQSFAIITDVRSVGVMGDFRTYGHMVAIRAVTSDDAMTADWARLPYDLLARISNRIVNEVPGVNRVVYDITSKPPGTIEWE</sequence>
<feature type="binding site" evidence="10">
    <location>
        <begin position="267"/>
        <end position="273"/>
    </location>
    <ligand>
        <name>ATP</name>
        <dbReference type="ChEBI" id="CHEBI:30616"/>
    </ligand>
</feature>
<dbReference type="SUPFAM" id="SSF54810">
    <property type="entry name" value="GMP synthetase C-terminal dimerisation domain"/>
    <property type="match status" value="1"/>
</dbReference>
<evidence type="ECO:0000313" key="13">
    <source>
        <dbReference type="Proteomes" id="UP001375370"/>
    </source>
</evidence>
<keyword evidence="5 9" id="KW-0332">GMP biosynthesis</keyword>
<comment type="pathway">
    <text evidence="2 9">Purine metabolism; GMP biosynthesis; GMP from XMP (L-Gln route): step 1/1.</text>
</comment>
<dbReference type="InterPro" id="IPR004739">
    <property type="entry name" value="GMP_synth_GATase"/>
</dbReference>
<evidence type="ECO:0000256" key="2">
    <source>
        <dbReference type="ARBA" id="ARBA00005153"/>
    </source>
</evidence>
<proteinExistence type="inferred from homology"/>